<proteinExistence type="predicted"/>
<feature type="compositionally biased region" description="Acidic residues" evidence="3">
    <location>
        <begin position="459"/>
        <end position="477"/>
    </location>
</feature>
<dbReference type="InterPro" id="IPR050374">
    <property type="entry name" value="RRT5_SRSF_SR"/>
</dbReference>
<dbReference type="InterPro" id="IPR012677">
    <property type="entry name" value="Nucleotide-bd_a/b_plait_sf"/>
</dbReference>
<feature type="compositionally biased region" description="Low complexity" evidence="3">
    <location>
        <begin position="296"/>
        <end position="323"/>
    </location>
</feature>
<protein>
    <recommendedName>
        <fullName evidence="4">RRM domain-containing protein</fullName>
    </recommendedName>
</protein>
<evidence type="ECO:0000259" key="4">
    <source>
        <dbReference type="PROSITE" id="PS50102"/>
    </source>
</evidence>
<feature type="compositionally biased region" description="Basic and acidic residues" evidence="3">
    <location>
        <begin position="332"/>
        <end position="343"/>
    </location>
</feature>
<dbReference type="GO" id="GO:0003729">
    <property type="term" value="F:mRNA binding"/>
    <property type="evidence" value="ECO:0007669"/>
    <property type="project" value="TreeGrafter"/>
</dbReference>
<feature type="region of interest" description="Disordered" evidence="3">
    <location>
        <begin position="1"/>
        <end position="99"/>
    </location>
</feature>
<feature type="compositionally biased region" description="Basic and acidic residues" evidence="3">
    <location>
        <begin position="38"/>
        <end position="49"/>
    </location>
</feature>
<dbReference type="GO" id="GO:0005737">
    <property type="term" value="C:cytoplasm"/>
    <property type="evidence" value="ECO:0007669"/>
    <property type="project" value="TreeGrafter"/>
</dbReference>
<dbReference type="SMART" id="SM00360">
    <property type="entry name" value="RRM"/>
    <property type="match status" value="2"/>
</dbReference>
<evidence type="ECO:0000256" key="3">
    <source>
        <dbReference type="SAM" id="MobiDB-lite"/>
    </source>
</evidence>
<dbReference type="Gene3D" id="3.30.70.330">
    <property type="match status" value="2"/>
</dbReference>
<dbReference type="SUPFAM" id="SSF54928">
    <property type="entry name" value="RNA-binding domain, RBD"/>
    <property type="match status" value="1"/>
</dbReference>
<feature type="compositionally biased region" description="Pro residues" evidence="3">
    <location>
        <begin position="239"/>
        <end position="252"/>
    </location>
</feature>
<feature type="region of interest" description="Disordered" evidence="3">
    <location>
        <begin position="239"/>
        <end position="267"/>
    </location>
</feature>
<keyword evidence="1 2" id="KW-0694">RNA-binding</keyword>
<evidence type="ECO:0000313" key="5">
    <source>
        <dbReference type="EMBL" id="GAV28276.1"/>
    </source>
</evidence>
<gene>
    <name evidence="5" type="ORF">PMKS-001746</name>
</gene>
<dbReference type="EMBL" id="BDGI01000063">
    <property type="protein sequence ID" value="GAV28276.1"/>
    <property type="molecule type" value="Genomic_DNA"/>
</dbReference>
<comment type="caution">
    <text evidence="5">The sequence shown here is derived from an EMBL/GenBank/DDBJ whole genome shotgun (WGS) entry which is preliminary data.</text>
</comment>
<dbReference type="Proteomes" id="UP000186136">
    <property type="component" value="Unassembled WGS sequence"/>
</dbReference>
<evidence type="ECO:0000256" key="1">
    <source>
        <dbReference type="ARBA" id="ARBA00022884"/>
    </source>
</evidence>
<dbReference type="Pfam" id="PF00076">
    <property type="entry name" value="RRM_1"/>
    <property type="match status" value="2"/>
</dbReference>
<sequence>MTVDINSTPNKEDVADPSSSSPLTPTSAASDSVAASEKAAEDLKQKSKQDLAPAPPAATAEEEEEKEAEDAPSNDSNGNDHPDDGPESEEFSEERQDIIPDRIFVGNLPYEVTEDDVRNLTPEFEVVSVEIPRKNFFNRSLNKIVLQSKGYGFITYTNADDAKNAIDSIVGKSISGREIYAKYALPQNKNRFRNLNNNQNQFPNNFKKGFYGMPNNYNSHFNIRNGGAPPNFYYPPPPPNGSFYAPPPPPPQSIQTANGNSPAYFKPNPQAAAFFPNLNNRNIKPFYPTSIPLNGQPLPQSQQQSQQQQQQHSLQQQQQQQQLRGFNPHYPRSKEEKQRKLEKGVPSTTTIFVGNLDRNVTVDDLREFMKELSPQWVKVPRKTLPNDVYKMLKANGVQIQNKGIAFVRFDNEENQKQAIELFNGKDWNGKKLNVTVAINSNDESSTTATPTTTTTNNDYDNDNEAVEDPDQAEAEAENGEKLGDSQSVHIEIEGEPSQVEEAASEIVETAVEEAEDDDDDVEIEVVVSESAAQ</sequence>
<name>A0A1Q2YFD0_9ASCO</name>
<feature type="domain" description="RRM" evidence="4">
    <location>
        <begin position="349"/>
        <end position="439"/>
    </location>
</feature>
<accession>A0A1Q2YFD0</accession>
<dbReference type="GO" id="GO:0005634">
    <property type="term" value="C:nucleus"/>
    <property type="evidence" value="ECO:0007669"/>
    <property type="project" value="TreeGrafter"/>
</dbReference>
<feature type="region of interest" description="Disordered" evidence="3">
    <location>
        <begin position="285"/>
        <end position="346"/>
    </location>
</feature>
<dbReference type="CDD" id="cd00590">
    <property type="entry name" value="RRM_SF"/>
    <property type="match status" value="1"/>
</dbReference>
<evidence type="ECO:0000256" key="2">
    <source>
        <dbReference type="PROSITE-ProRule" id="PRU00176"/>
    </source>
</evidence>
<feature type="domain" description="RRM" evidence="4">
    <location>
        <begin position="101"/>
        <end position="186"/>
    </location>
</feature>
<dbReference type="InterPro" id="IPR000504">
    <property type="entry name" value="RRM_dom"/>
</dbReference>
<evidence type="ECO:0000313" key="6">
    <source>
        <dbReference type="Proteomes" id="UP000186136"/>
    </source>
</evidence>
<feature type="compositionally biased region" description="Low complexity" evidence="3">
    <location>
        <begin position="16"/>
        <end position="32"/>
    </location>
</feature>
<feature type="compositionally biased region" description="Low complexity" evidence="3">
    <location>
        <begin position="446"/>
        <end position="458"/>
    </location>
</feature>
<reference evidence="5 6" key="1">
    <citation type="submission" date="2016-08" db="EMBL/GenBank/DDBJ databases">
        <title>Whole genome shotgun sequence of Pichia membranifaciens KS47-1.</title>
        <authorList>
            <person name="Konishi M."/>
            <person name="Ishida M."/>
            <person name="Arakawa T."/>
            <person name="Kato Y."/>
            <person name="Horiuchi J."/>
        </authorList>
    </citation>
    <scope>NUCLEOTIDE SEQUENCE [LARGE SCALE GENOMIC DNA]</scope>
    <source>
        <strain evidence="5 6">KS47-1</strain>
    </source>
</reference>
<organism evidence="5 6">
    <name type="scientific">Pichia membranifaciens</name>
    <dbReference type="NCBI Taxonomy" id="4926"/>
    <lineage>
        <taxon>Eukaryota</taxon>
        <taxon>Fungi</taxon>
        <taxon>Dikarya</taxon>
        <taxon>Ascomycota</taxon>
        <taxon>Saccharomycotina</taxon>
        <taxon>Pichiomycetes</taxon>
        <taxon>Pichiales</taxon>
        <taxon>Pichiaceae</taxon>
        <taxon>Pichia</taxon>
    </lineage>
</organism>
<dbReference type="InterPro" id="IPR035979">
    <property type="entry name" value="RBD_domain_sf"/>
</dbReference>
<dbReference type="AlphaFoldDB" id="A0A1Q2YFD0"/>
<feature type="compositionally biased region" description="Acidic residues" evidence="3">
    <location>
        <begin position="60"/>
        <end position="72"/>
    </location>
</feature>
<dbReference type="OrthoDB" id="439808at2759"/>
<feature type="region of interest" description="Disordered" evidence="3">
    <location>
        <begin position="441"/>
        <end position="486"/>
    </location>
</feature>
<dbReference type="PANTHER" id="PTHR23003">
    <property type="entry name" value="RNA RECOGNITION MOTIF RRM DOMAIN CONTAINING PROTEIN"/>
    <property type="match status" value="1"/>
</dbReference>
<keyword evidence="6" id="KW-1185">Reference proteome</keyword>
<dbReference type="PROSITE" id="PS50102">
    <property type="entry name" value="RRM"/>
    <property type="match status" value="2"/>
</dbReference>